<evidence type="ECO:0000313" key="3">
    <source>
        <dbReference type="Proteomes" id="UP000499080"/>
    </source>
</evidence>
<proteinExistence type="predicted"/>
<dbReference type="Gene3D" id="1.25.40.480">
    <property type="match status" value="1"/>
</dbReference>
<dbReference type="GO" id="GO:0036297">
    <property type="term" value="P:interstrand cross-link repair"/>
    <property type="evidence" value="ECO:0007669"/>
    <property type="project" value="InterPro"/>
</dbReference>
<dbReference type="InterPro" id="IPR021025">
    <property type="entry name" value="Fanconi_anaemia_gr_E_prot_C"/>
</dbReference>
<organism evidence="2 3">
    <name type="scientific">Araneus ventricosus</name>
    <name type="common">Orbweaver spider</name>
    <name type="synonym">Epeira ventricosa</name>
    <dbReference type="NCBI Taxonomy" id="182803"/>
    <lineage>
        <taxon>Eukaryota</taxon>
        <taxon>Metazoa</taxon>
        <taxon>Ecdysozoa</taxon>
        <taxon>Arthropoda</taxon>
        <taxon>Chelicerata</taxon>
        <taxon>Arachnida</taxon>
        <taxon>Araneae</taxon>
        <taxon>Araneomorphae</taxon>
        <taxon>Entelegynae</taxon>
        <taxon>Araneoidea</taxon>
        <taxon>Araneidae</taxon>
        <taxon>Araneus</taxon>
    </lineage>
</organism>
<evidence type="ECO:0000313" key="2">
    <source>
        <dbReference type="EMBL" id="GBO28756.1"/>
    </source>
</evidence>
<dbReference type="EMBL" id="BGPR01051853">
    <property type="protein sequence ID" value="GBO28756.1"/>
    <property type="molecule type" value="Genomic_DNA"/>
</dbReference>
<evidence type="ECO:0000259" key="1">
    <source>
        <dbReference type="Pfam" id="PF11510"/>
    </source>
</evidence>
<comment type="caution">
    <text evidence="2">The sequence shown here is derived from an EMBL/GenBank/DDBJ whole genome shotgun (WGS) entry which is preliminary data.</text>
</comment>
<dbReference type="PANTHER" id="PTHR32094">
    <property type="entry name" value="FANCONI ANEMIA GROUP E PROTEIN"/>
    <property type="match status" value="1"/>
</dbReference>
<name>A0A4Y2VWS9_ARAVE</name>
<feature type="non-terminal residue" evidence="2">
    <location>
        <position position="1"/>
    </location>
</feature>
<dbReference type="PANTHER" id="PTHR32094:SF5">
    <property type="entry name" value="FANCONI ANEMIA GROUP E PROTEIN"/>
    <property type="match status" value="1"/>
</dbReference>
<reference evidence="2 3" key="1">
    <citation type="journal article" date="2019" name="Sci. Rep.">
        <title>Orb-weaving spider Araneus ventricosus genome elucidates the spidroin gene catalogue.</title>
        <authorList>
            <person name="Kono N."/>
            <person name="Nakamura H."/>
            <person name="Ohtoshi R."/>
            <person name="Moran D.A.P."/>
            <person name="Shinohara A."/>
            <person name="Yoshida Y."/>
            <person name="Fujiwara M."/>
            <person name="Mori M."/>
            <person name="Tomita M."/>
            <person name="Arakawa K."/>
        </authorList>
    </citation>
    <scope>NUCLEOTIDE SEQUENCE [LARGE SCALE GENOMIC DNA]</scope>
</reference>
<dbReference type="GO" id="GO:0043240">
    <property type="term" value="C:Fanconi anaemia nuclear complex"/>
    <property type="evidence" value="ECO:0007669"/>
    <property type="project" value="InterPro"/>
</dbReference>
<feature type="domain" description="Fanconi Anaemia group E protein C-terminal" evidence="1">
    <location>
        <begin position="38"/>
        <end position="159"/>
    </location>
</feature>
<dbReference type="Pfam" id="PF11510">
    <property type="entry name" value="FA_FANCE"/>
    <property type="match status" value="1"/>
</dbReference>
<protein>
    <recommendedName>
        <fullName evidence="1">Fanconi Anaemia group E protein C-terminal domain-containing protein</fullName>
    </recommendedName>
</protein>
<gene>
    <name evidence="2" type="ORF">AVEN_138572_1</name>
</gene>
<dbReference type="AlphaFoldDB" id="A0A4Y2VWS9"/>
<dbReference type="Proteomes" id="UP000499080">
    <property type="component" value="Unassembled WGS sequence"/>
</dbReference>
<sequence length="165" mass="18332">EINEFSNSGSEYSEINPPPKDILCKNNFSKEFEVQLSLLKESLMSVQKIPAGEHLNGIEIFNNICLSQVSVVCNALQTAFSKETTVVAFLNAILSLEKSLSLCIASALVKHIIYPQVFRVKQNSSRTLLATVLKFSETYTKPVIDEIIVPCLNQPSLGKEEKKNL</sequence>
<keyword evidence="3" id="KW-1185">Reference proteome</keyword>
<dbReference type="InterPro" id="IPR039685">
    <property type="entry name" value="FANCE"/>
</dbReference>
<accession>A0A4Y2VWS9</accession>